<dbReference type="EMBL" id="JBHLTG010000002">
    <property type="protein sequence ID" value="MFC0678751.1"/>
    <property type="molecule type" value="Genomic_DNA"/>
</dbReference>
<dbReference type="Proteomes" id="UP001589896">
    <property type="component" value="Unassembled WGS sequence"/>
</dbReference>
<evidence type="ECO:0000256" key="1">
    <source>
        <dbReference type="SAM" id="MobiDB-lite"/>
    </source>
</evidence>
<name>A0ABV6RPL7_9GAMM</name>
<keyword evidence="2" id="KW-0812">Transmembrane</keyword>
<accession>A0ABV6RPL7</accession>
<feature type="transmembrane region" description="Helical" evidence="2">
    <location>
        <begin position="122"/>
        <end position="143"/>
    </location>
</feature>
<dbReference type="InterPro" id="IPR003675">
    <property type="entry name" value="Rce1/LyrA-like_dom"/>
</dbReference>
<keyword evidence="2" id="KW-0472">Membrane</keyword>
<feature type="transmembrane region" description="Helical" evidence="2">
    <location>
        <begin position="27"/>
        <end position="48"/>
    </location>
</feature>
<reference evidence="4 5" key="1">
    <citation type="submission" date="2024-09" db="EMBL/GenBank/DDBJ databases">
        <authorList>
            <person name="Sun Q."/>
            <person name="Mori K."/>
        </authorList>
    </citation>
    <scope>NUCLEOTIDE SEQUENCE [LARGE SCALE GENOMIC DNA]</scope>
    <source>
        <strain evidence="4 5">KCTC 23076</strain>
    </source>
</reference>
<gene>
    <name evidence="4" type="ORF">ACFFGH_12955</name>
</gene>
<keyword evidence="2" id="KW-1133">Transmembrane helix</keyword>
<feature type="region of interest" description="Disordered" evidence="1">
    <location>
        <begin position="1"/>
        <end position="20"/>
    </location>
</feature>
<protein>
    <submittedName>
        <fullName evidence="4">Lysostaphin resistance A-like protein</fullName>
    </submittedName>
</protein>
<feature type="transmembrane region" description="Helical" evidence="2">
    <location>
        <begin position="163"/>
        <end position="183"/>
    </location>
</feature>
<feature type="domain" description="CAAX prenyl protease 2/Lysostaphin resistance protein A-like" evidence="3">
    <location>
        <begin position="131"/>
        <end position="233"/>
    </location>
</feature>
<evidence type="ECO:0000313" key="4">
    <source>
        <dbReference type="EMBL" id="MFC0678751.1"/>
    </source>
</evidence>
<keyword evidence="5" id="KW-1185">Reference proteome</keyword>
<comment type="caution">
    <text evidence="4">The sequence shown here is derived from an EMBL/GenBank/DDBJ whole genome shotgun (WGS) entry which is preliminary data.</text>
</comment>
<evidence type="ECO:0000259" key="3">
    <source>
        <dbReference type="Pfam" id="PF02517"/>
    </source>
</evidence>
<organism evidence="4 5">
    <name type="scientific">Lysobacter korlensis</name>
    <dbReference type="NCBI Taxonomy" id="553636"/>
    <lineage>
        <taxon>Bacteria</taxon>
        <taxon>Pseudomonadati</taxon>
        <taxon>Pseudomonadota</taxon>
        <taxon>Gammaproteobacteria</taxon>
        <taxon>Lysobacterales</taxon>
        <taxon>Lysobacteraceae</taxon>
        <taxon>Lysobacter</taxon>
    </lineage>
</organism>
<sequence length="272" mass="28418">MSQTTIRTSAAEPAGGRSPDSPALRQLLLFSAVALPIGWAIMSVPVALQLPTEPFTLAALLFALLIPALLLTARESGRSGVKRLLRDAVRLPRPSWWGLVAMTAIPVSAWSIAAAVGGAEVLTPAVLTGYAVAFLSSTVIINILEETVWTGFVQRRSMARFGILRGSVLTAALFAGIHLPLAFSGAASPANVATGIGILLASALGLRLMVAGIDSWSGRSLLTIGVLHGSFNASSGLVEPAYDWARYVTVLALGFAVAVAIALQARRRSARR</sequence>
<dbReference type="RefSeq" id="WP_386668871.1">
    <property type="nucleotide sequence ID" value="NZ_JBHLTG010000002.1"/>
</dbReference>
<proteinExistence type="predicted"/>
<feature type="transmembrane region" description="Helical" evidence="2">
    <location>
        <begin position="244"/>
        <end position="263"/>
    </location>
</feature>
<feature type="transmembrane region" description="Helical" evidence="2">
    <location>
        <begin position="94"/>
        <end position="116"/>
    </location>
</feature>
<dbReference type="Pfam" id="PF02517">
    <property type="entry name" value="Rce1-like"/>
    <property type="match status" value="1"/>
</dbReference>
<evidence type="ECO:0000313" key="5">
    <source>
        <dbReference type="Proteomes" id="UP001589896"/>
    </source>
</evidence>
<feature type="transmembrane region" description="Helical" evidence="2">
    <location>
        <begin position="54"/>
        <end position="73"/>
    </location>
</feature>
<evidence type="ECO:0000256" key="2">
    <source>
        <dbReference type="SAM" id="Phobius"/>
    </source>
</evidence>